<dbReference type="SUPFAM" id="SSF51658">
    <property type="entry name" value="Xylose isomerase-like"/>
    <property type="match status" value="1"/>
</dbReference>
<name>A0ABX0GPS2_9ACTN</name>
<evidence type="ECO:0000313" key="2">
    <source>
        <dbReference type="EMBL" id="NHC12829.1"/>
    </source>
</evidence>
<accession>A0ABX0GPS2</accession>
<dbReference type="Proteomes" id="UP000800981">
    <property type="component" value="Unassembled WGS sequence"/>
</dbReference>
<keyword evidence="3" id="KW-1185">Reference proteome</keyword>
<organism evidence="2 3">
    <name type="scientific">Motilibacter deserti</name>
    <dbReference type="NCBI Taxonomy" id="2714956"/>
    <lineage>
        <taxon>Bacteria</taxon>
        <taxon>Bacillati</taxon>
        <taxon>Actinomycetota</taxon>
        <taxon>Actinomycetes</taxon>
        <taxon>Motilibacterales</taxon>
        <taxon>Motilibacteraceae</taxon>
        <taxon>Motilibacter</taxon>
    </lineage>
</organism>
<protein>
    <submittedName>
        <fullName evidence="2">Sugar phosphate isomerase/epimerase</fullName>
    </submittedName>
</protein>
<evidence type="ECO:0000259" key="1">
    <source>
        <dbReference type="Pfam" id="PF01261"/>
    </source>
</evidence>
<gene>
    <name evidence="2" type="ORF">G9H71_03425</name>
</gene>
<dbReference type="InterPro" id="IPR013022">
    <property type="entry name" value="Xyl_isomerase-like_TIM-brl"/>
</dbReference>
<evidence type="ECO:0000313" key="3">
    <source>
        <dbReference type="Proteomes" id="UP000800981"/>
    </source>
</evidence>
<comment type="caution">
    <text evidence="2">The sequence shown here is derived from an EMBL/GenBank/DDBJ whole genome shotgun (WGS) entry which is preliminary data.</text>
</comment>
<dbReference type="PANTHER" id="PTHR12110">
    <property type="entry name" value="HYDROXYPYRUVATE ISOMERASE"/>
    <property type="match status" value="1"/>
</dbReference>
<sequence>MGVAAPDTPYPNLGLQMFSIRNLVSSLGFQAVFQELADIGFKDVEFAGYTSPASPGLTIAGLRGLLDANGLRAVGAHQNLNAVLGLNGAAAQMQEFENARTLGMTHVGSGALFPSMLPSNTVSDIQRIAEQYNTAGAAAATMGLKVYGHNHDGEFAFTTDNPARRKYDVLVENITHPNAVIEMDIYWAYVGAARFPGFNPPDYVVSRPQRFALFHVKDGNVVPGGTGSQILEFGQGNIPFRAFFDAVGARSYHYPLWEQDTAPNTPAALGGAAGAARRSYDNMHAVRTLTWLDELGQMIASFAGAGRLNMRVAASLEDRRIRAAVLVESGSETRATAYLEQLIARANNQIRGDADDIMIRSLIVAASQQIVAWLAEAEDRENKL</sequence>
<dbReference type="PANTHER" id="PTHR12110:SF41">
    <property type="entry name" value="INOSOSE DEHYDRATASE"/>
    <property type="match status" value="1"/>
</dbReference>
<dbReference type="Pfam" id="PF01261">
    <property type="entry name" value="AP_endonuc_2"/>
    <property type="match status" value="1"/>
</dbReference>
<proteinExistence type="predicted"/>
<dbReference type="EMBL" id="JAANNP010000001">
    <property type="protein sequence ID" value="NHC12829.1"/>
    <property type="molecule type" value="Genomic_DNA"/>
</dbReference>
<feature type="domain" description="Xylose isomerase-like TIM barrel" evidence="1">
    <location>
        <begin position="33"/>
        <end position="253"/>
    </location>
</feature>
<dbReference type="InterPro" id="IPR036237">
    <property type="entry name" value="Xyl_isomerase-like_sf"/>
</dbReference>
<dbReference type="GO" id="GO:0016853">
    <property type="term" value="F:isomerase activity"/>
    <property type="evidence" value="ECO:0007669"/>
    <property type="project" value="UniProtKB-KW"/>
</dbReference>
<reference evidence="2 3" key="1">
    <citation type="submission" date="2020-03" db="EMBL/GenBank/DDBJ databases">
        <title>Two novel Motilibacter sp.</title>
        <authorList>
            <person name="Liu S."/>
        </authorList>
    </citation>
    <scope>NUCLEOTIDE SEQUENCE [LARGE SCALE GENOMIC DNA]</scope>
    <source>
        <strain evidence="2 3">E257</strain>
    </source>
</reference>
<keyword evidence="2" id="KW-0413">Isomerase</keyword>
<dbReference type="InterPro" id="IPR050312">
    <property type="entry name" value="IolE/XylAMocC-like"/>
</dbReference>
<dbReference type="Gene3D" id="3.20.20.150">
    <property type="entry name" value="Divalent-metal-dependent TIM barrel enzymes"/>
    <property type="match status" value="1"/>
</dbReference>